<dbReference type="EMBL" id="JAMZFV010000028">
    <property type="protein sequence ID" value="MCP1111308.1"/>
    <property type="molecule type" value="Genomic_DNA"/>
</dbReference>
<proteinExistence type="predicted"/>
<protein>
    <submittedName>
        <fullName evidence="1">Uncharacterized protein</fullName>
    </submittedName>
</protein>
<dbReference type="Proteomes" id="UP001523565">
    <property type="component" value="Unassembled WGS sequence"/>
</dbReference>
<name>A0ABT1EKS6_9FIRM</name>
<accession>A0ABT1EKS6</accession>
<evidence type="ECO:0000313" key="1">
    <source>
        <dbReference type="EMBL" id="MCP1111308.1"/>
    </source>
</evidence>
<keyword evidence="2" id="KW-1185">Reference proteome</keyword>
<evidence type="ECO:0000313" key="2">
    <source>
        <dbReference type="Proteomes" id="UP001523565"/>
    </source>
</evidence>
<organism evidence="1 2">
    <name type="scientific">Ohessyouella blattaphilus</name>
    <dbReference type="NCBI Taxonomy" id="2949333"/>
    <lineage>
        <taxon>Bacteria</taxon>
        <taxon>Bacillati</taxon>
        <taxon>Bacillota</taxon>
        <taxon>Clostridia</taxon>
        <taxon>Lachnospirales</taxon>
        <taxon>Lachnospiraceae</taxon>
        <taxon>Ohessyouella</taxon>
    </lineage>
</organism>
<reference evidence="1 2" key="1">
    <citation type="journal article" date="2022" name="Genome Biol. Evol.">
        <title>Host diet, physiology and behaviors set the stage for Lachnospiraceae cladogenesis.</title>
        <authorList>
            <person name="Vera-Ponce De Leon A."/>
            <person name="Schneider M."/>
            <person name="Jahnes B.C."/>
            <person name="Sadowski V."/>
            <person name="Camuy-Velez L.A."/>
            <person name="Duan J."/>
            <person name="Sabree Z.L."/>
        </authorList>
    </citation>
    <scope>NUCLEOTIDE SEQUENCE [LARGE SCALE GENOMIC DNA]</scope>
    <source>
        <strain evidence="1 2">PAL227</strain>
    </source>
</reference>
<gene>
    <name evidence="1" type="ORF">NK118_13715</name>
</gene>
<sequence>MRTKIRRWIVLGLVLILACLVTFWQTRDASRSPDKNNVKENVYYFRTDKLFAEHFRKHGHEFNYETEAEYLDGANAVINDPDSLQKNESEDGDRVFYLERTGGIVFVSGDGFIRTYFKPDSGKAYFDKQ</sequence>
<dbReference type="RefSeq" id="WP_262070185.1">
    <property type="nucleotide sequence ID" value="NZ_JAMXOC010000028.1"/>
</dbReference>
<dbReference type="PROSITE" id="PS51257">
    <property type="entry name" value="PROKAR_LIPOPROTEIN"/>
    <property type="match status" value="1"/>
</dbReference>
<comment type="caution">
    <text evidence="1">The sequence shown here is derived from an EMBL/GenBank/DDBJ whole genome shotgun (WGS) entry which is preliminary data.</text>
</comment>